<keyword evidence="3 6" id="KW-0863">Zinc-finger</keyword>
<dbReference type="PROSITE" id="PS50157">
    <property type="entry name" value="ZINC_FINGER_C2H2_2"/>
    <property type="match status" value="5"/>
</dbReference>
<dbReference type="STRING" id="1380566.A0A179G5L3"/>
<evidence type="ECO:0000256" key="1">
    <source>
        <dbReference type="ARBA" id="ARBA00022723"/>
    </source>
</evidence>
<evidence type="ECO:0000256" key="4">
    <source>
        <dbReference type="ARBA" id="ARBA00022833"/>
    </source>
</evidence>
<keyword evidence="4" id="KW-0862">Zinc</keyword>
<dbReference type="KEGG" id="pchm:VFPPC_00564"/>
<evidence type="ECO:0000313" key="10">
    <source>
        <dbReference type="Proteomes" id="UP000078397"/>
    </source>
</evidence>
<dbReference type="GO" id="GO:0000785">
    <property type="term" value="C:chromatin"/>
    <property type="evidence" value="ECO:0007669"/>
    <property type="project" value="TreeGrafter"/>
</dbReference>
<dbReference type="GO" id="GO:0005667">
    <property type="term" value="C:transcription regulator complex"/>
    <property type="evidence" value="ECO:0007669"/>
    <property type="project" value="TreeGrafter"/>
</dbReference>
<evidence type="ECO:0000313" key="9">
    <source>
        <dbReference type="EMBL" id="OAQ72643.1"/>
    </source>
</evidence>
<dbReference type="InterPro" id="IPR036236">
    <property type="entry name" value="Znf_C2H2_sf"/>
</dbReference>
<feature type="compositionally biased region" description="Polar residues" evidence="7">
    <location>
        <begin position="66"/>
        <end position="84"/>
    </location>
</feature>
<dbReference type="GO" id="GO:0000981">
    <property type="term" value="F:DNA-binding transcription factor activity, RNA polymerase II-specific"/>
    <property type="evidence" value="ECO:0007669"/>
    <property type="project" value="UniProtKB-ARBA"/>
</dbReference>
<dbReference type="EMBL" id="LSBJ02000001">
    <property type="protein sequence ID" value="OAQ72643.1"/>
    <property type="molecule type" value="Genomic_DNA"/>
</dbReference>
<dbReference type="FunFam" id="3.30.160.60:FF:000125">
    <property type="entry name" value="Putative zinc finger protein 143"/>
    <property type="match status" value="1"/>
</dbReference>
<feature type="domain" description="C2H2-type" evidence="8">
    <location>
        <begin position="646"/>
        <end position="673"/>
    </location>
</feature>
<evidence type="ECO:0000256" key="3">
    <source>
        <dbReference type="ARBA" id="ARBA00022771"/>
    </source>
</evidence>
<dbReference type="RefSeq" id="XP_018148726.1">
    <property type="nucleotide sequence ID" value="XM_018280558.1"/>
</dbReference>
<keyword evidence="10" id="KW-1185">Reference proteome</keyword>
<feature type="domain" description="C2H2-type" evidence="8">
    <location>
        <begin position="618"/>
        <end position="645"/>
    </location>
</feature>
<feature type="region of interest" description="Disordered" evidence="7">
    <location>
        <begin position="389"/>
        <end position="477"/>
    </location>
</feature>
<dbReference type="PANTHER" id="PTHR14003">
    <property type="entry name" value="TRANSCRIPTIONAL REPRESSOR PROTEIN YY"/>
    <property type="match status" value="1"/>
</dbReference>
<dbReference type="SMART" id="SM00355">
    <property type="entry name" value="ZnF_C2H2"/>
    <property type="match status" value="7"/>
</dbReference>
<evidence type="ECO:0000256" key="5">
    <source>
        <dbReference type="ARBA" id="ARBA00044085"/>
    </source>
</evidence>
<dbReference type="AlphaFoldDB" id="A0A179G5L3"/>
<reference evidence="9 10" key="1">
    <citation type="journal article" date="2016" name="PLoS Pathog.">
        <title>Biosynthesis of antibiotic leucinostatins in bio-control fungus Purpureocillium lilacinum and their inhibition on phytophthora revealed by genome mining.</title>
        <authorList>
            <person name="Wang G."/>
            <person name="Liu Z."/>
            <person name="Lin R."/>
            <person name="Li E."/>
            <person name="Mao Z."/>
            <person name="Ling J."/>
            <person name="Yang Y."/>
            <person name="Yin W.B."/>
            <person name="Xie B."/>
        </authorList>
    </citation>
    <scope>NUCLEOTIDE SEQUENCE [LARGE SCALE GENOMIC DNA]</scope>
    <source>
        <strain evidence="9">170</strain>
    </source>
</reference>
<sequence>MMDSSHDAYSSLMGSATHPSTDDVANIDLDFSTLLPSEHALTLGPYEQCIHDDSCLHFTQAHRAQSKAQRNFAQTPPATSSSALSRGRIRSNRTEHGRTQSQVDIPSGLDHPQYEWDHIFSDNSLADCNLYPGGMPSVCKDDDCVSMSCSSACDGSCPSQCGETSHAVCCDDDTCGSPQLCIDEDCQVASEPCTDENCVVDPSINQQQPRTVPAITCRDKAAAVALTSIGENNNPQMLQNAFFQQPQQEAQAGDALMSFLGLPHSLPCGSLSMDSILANHNGQTTFPNQPYQMAFEYALANHIVQYHDPSHGFTSNGSCVANEPSQLITKCTLPKFNPNDLANTDPFLPQLQSHECGFEVQDPTEYAQHIFQEHRSTLMMQGNQYGFPGSGHAHGHPAGSNSHRNQGLYGPYFNYNTTPNSNHGSPSMPSLTNMSIRPSLSATPVSLPTPSPLESEHSFTEATSTAHTMSPVSETKPQVMAQEDQFLCRWLVGRGDAICGQRFENDEQLQKHCKQDHLKQLKKVNGGFRCGWANCTRDTCFTQRSKVERHMQVHTGYKPVHCDICGAALSAKQALEQHMRIHTGETPWVCKYPGCGCAFKQQSALTMHERTHTGDKPLECEICGKRFSESSNLSKHRRTHNVKGMHECQLCGKDFHRLDQLRRHMGTNHKDRPAEVDAILSEAKSKIRANKISKLKKIKSKGKDGQMKSELLLDFDDVDTMDTIEEPLHTVILHS</sequence>
<feature type="compositionally biased region" description="Polar residues" evidence="7">
    <location>
        <begin position="460"/>
        <end position="476"/>
    </location>
</feature>
<dbReference type="GeneID" id="28844552"/>
<evidence type="ECO:0000256" key="2">
    <source>
        <dbReference type="ARBA" id="ARBA00022737"/>
    </source>
</evidence>
<feature type="domain" description="C2H2-type" evidence="8">
    <location>
        <begin position="588"/>
        <end position="617"/>
    </location>
</feature>
<evidence type="ECO:0000259" key="8">
    <source>
        <dbReference type="PROSITE" id="PS50157"/>
    </source>
</evidence>
<dbReference type="SUPFAM" id="SSF57667">
    <property type="entry name" value="beta-beta-alpha zinc fingers"/>
    <property type="match status" value="3"/>
</dbReference>
<dbReference type="Pfam" id="PF00096">
    <property type="entry name" value="zf-C2H2"/>
    <property type="match status" value="2"/>
</dbReference>
<evidence type="ECO:0000256" key="6">
    <source>
        <dbReference type="PROSITE-ProRule" id="PRU00042"/>
    </source>
</evidence>
<feature type="region of interest" description="Disordered" evidence="7">
    <location>
        <begin position="66"/>
        <end position="109"/>
    </location>
</feature>
<feature type="domain" description="C2H2-type" evidence="8">
    <location>
        <begin position="560"/>
        <end position="587"/>
    </location>
</feature>
<dbReference type="GO" id="GO:0008270">
    <property type="term" value="F:zinc ion binding"/>
    <property type="evidence" value="ECO:0007669"/>
    <property type="project" value="UniProtKB-KW"/>
</dbReference>
<dbReference type="InterPro" id="IPR013087">
    <property type="entry name" value="Znf_C2H2_type"/>
</dbReference>
<dbReference type="PROSITE" id="PS00028">
    <property type="entry name" value="ZINC_FINGER_C2H2_1"/>
    <property type="match status" value="4"/>
</dbReference>
<dbReference type="FunFam" id="3.30.160.60:FF:000557">
    <property type="entry name" value="zinc finger and SCAN domain-containing protein 29"/>
    <property type="match status" value="1"/>
</dbReference>
<dbReference type="FunFam" id="3.30.160.60:FF:002343">
    <property type="entry name" value="Zinc finger protein 33A"/>
    <property type="match status" value="1"/>
</dbReference>
<organism evidence="9 10">
    <name type="scientific">Pochonia chlamydosporia 170</name>
    <dbReference type="NCBI Taxonomy" id="1380566"/>
    <lineage>
        <taxon>Eukaryota</taxon>
        <taxon>Fungi</taxon>
        <taxon>Dikarya</taxon>
        <taxon>Ascomycota</taxon>
        <taxon>Pezizomycotina</taxon>
        <taxon>Sordariomycetes</taxon>
        <taxon>Hypocreomycetidae</taxon>
        <taxon>Hypocreales</taxon>
        <taxon>Clavicipitaceae</taxon>
        <taxon>Pochonia</taxon>
    </lineage>
</organism>
<feature type="region of interest" description="Disordered" evidence="7">
    <location>
        <begin position="1"/>
        <end position="20"/>
    </location>
</feature>
<dbReference type="Gene3D" id="3.30.160.60">
    <property type="entry name" value="Classic Zinc Finger"/>
    <property type="match status" value="5"/>
</dbReference>
<keyword evidence="2" id="KW-0677">Repeat</keyword>
<keyword evidence="1" id="KW-0479">Metal-binding</keyword>
<dbReference type="GO" id="GO:0000978">
    <property type="term" value="F:RNA polymerase II cis-regulatory region sequence-specific DNA binding"/>
    <property type="evidence" value="ECO:0007669"/>
    <property type="project" value="TreeGrafter"/>
</dbReference>
<evidence type="ECO:0000256" key="7">
    <source>
        <dbReference type="SAM" id="MobiDB-lite"/>
    </source>
</evidence>
<gene>
    <name evidence="9" type="ORF">VFPPC_00564</name>
</gene>
<proteinExistence type="predicted"/>
<dbReference type="Proteomes" id="UP000078397">
    <property type="component" value="Unassembled WGS sequence"/>
</dbReference>
<name>A0A179G5L3_METCM</name>
<dbReference type="OrthoDB" id="3437960at2759"/>
<dbReference type="PANTHER" id="PTHR14003:SF19">
    <property type="entry name" value="YY2 TRANSCRIPTION FACTOR"/>
    <property type="match status" value="1"/>
</dbReference>
<dbReference type="Pfam" id="PF13912">
    <property type="entry name" value="zf-C2H2_6"/>
    <property type="match status" value="1"/>
</dbReference>
<feature type="compositionally biased region" description="Polar residues" evidence="7">
    <location>
        <begin position="414"/>
        <end position="448"/>
    </location>
</feature>
<accession>A0A179G5L3</accession>
<feature type="domain" description="C2H2-type" evidence="8">
    <location>
        <begin position="528"/>
        <end position="559"/>
    </location>
</feature>
<protein>
    <recommendedName>
        <fullName evidence="5">C2H2 type master regulator of conidiophore development brlA</fullName>
    </recommendedName>
</protein>
<comment type="caution">
    <text evidence="9">The sequence shown here is derived from an EMBL/GenBank/DDBJ whole genome shotgun (WGS) entry which is preliminary data.</text>
</comment>